<dbReference type="InterPro" id="IPR001356">
    <property type="entry name" value="HD"/>
</dbReference>
<reference evidence="13" key="1">
    <citation type="submission" date="2018-06" db="EMBL/GenBank/DDBJ databases">
        <title>Genome assembly of Danube salmon.</title>
        <authorList>
            <person name="Macqueen D.J."/>
            <person name="Gundappa M.K."/>
        </authorList>
    </citation>
    <scope>NUCLEOTIDE SEQUENCE [LARGE SCALE GENOMIC DNA]</scope>
</reference>
<evidence type="ECO:0000313" key="13">
    <source>
        <dbReference type="Proteomes" id="UP000314982"/>
    </source>
</evidence>
<reference evidence="12" key="2">
    <citation type="submission" date="2025-08" db="UniProtKB">
        <authorList>
            <consortium name="Ensembl"/>
        </authorList>
    </citation>
    <scope>IDENTIFICATION</scope>
</reference>
<dbReference type="PANTHER" id="PTHR45946">
    <property type="entry name" value="HOMEOBOX PROTEIN ROUGH-RELATED"/>
    <property type="match status" value="1"/>
</dbReference>
<feature type="domain" description="Homeobox" evidence="11">
    <location>
        <begin position="181"/>
        <end position="228"/>
    </location>
</feature>
<evidence type="ECO:0000256" key="2">
    <source>
        <dbReference type="ARBA" id="ARBA00022473"/>
    </source>
</evidence>
<dbReference type="InterPro" id="IPR046327">
    <property type="entry name" value="HXA1/B1/D1"/>
</dbReference>
<keyword evidence="7 8" id="KW-0539">Nucleus</keyword>
<dbReference type="SUPFAM" id="SSF46689">
    <property type="entry name" value="Homeodomain-like"/>
    <property type="match status" value="1"/>
</dbReference>
<dbReference type="CDD" id="cd00086">
    <property type="entry name" value="homeodomain"/>
    <property type="match status" value="1"/>
</dbReference>
<organism evidence="12 13">
    <name type="scientific">Hucho hucho</name>
    <name type="common">huchen</name>
    <dbReference type="NCBI Taxonomy" id="62062"/>
    <lineage>
        <taxon>Eukaryota</taxon>
        <taxon>Metazoa</taxon>
        <taxon>Chordata</taxon>
        <taxon>Craniata</taxon>
        <taxon>Vertebrata</taxon>
        <taxon>Euteleostomi</taxon>
        <taxon>Actinopterygii</taxon>
        <taxon>Neopterygii</taxon>
        <taxon>Teleostei</taxon>
        <taxon>Protacanthopterygii</taxon>
        <taxon>Salmoniformes</taxon>
        <taxon>Salmonidae</taxon>
        <taxon>Salmoninae</taxon>
        <taxon>Hucho</taxon>
    </lineage>
</organism>
<reference evidence="12" key="3">
    <citation type="submission" date="2025-09" db="UniProtKB">
        <authorList>
            <consortium name="Ensembl"/>
        </authorList>
    </citation>
    <scope>IDENTIFICATION</scope>
</reference>
<evidence type="ECO:0000256" key="1">
    <source>
        <dbReference type="ARBA" id="ARBA00004123"/>
    </source>
</evidence>
<dbReference type="GO" id="GO:0000981">
    <property type="term" value="F:DNA-binding transcription factor activity, RNA polymerase II-specific"/>
    <property type="evidence" value="ECO:0007669"/>
    <property type="project" value="TreeGrafter"/>
</dbReference>
<dbReference type="GO" id="GO:0000978">
    <property type="term" value="F:RNA polymerase II cis-regulatory region sequence-specific DNA binding"/>
    <property type="evidence" value="ECO:0007669"/>
    <property type="project" value="TreeGrafter"/>
</dbReference>
<evidence type="ECO:0000313" key="12">
    <source>
        <dbReference type="Ensembl" id="ENSHHUP00000012560.1"/>
    </source>
</evidence>
<dbReference type="InterPro" id="IPR020479">
    <property type="entry name" value="HD_metazoa"/>
</dbReference>
<keyword evidence="3" id="KW-0805">Transcription regulation</keyword>
<dbReference type="PROSITE" id="PS50071">
    <property type="entry name" value="HOMEOBOX_2"/>
    <property type="match status" value="1"/>
</dbReference>
<dbReference type="Gene3D" id="1.10.10.60">
    <property type="entry name" value="Homeodomain-like"/>
    <property type="match status" value="1"/>
</dbReference>
<keyword evidence="2" id="KW-0217">Developmental protein</keyword>
<dbReference type="Pfam" id="PF00046">
    <property type="entry name" value="Homeodomain"/>
    <property type="match status" value="1"/>
</dbReference>
<feature type="DNA-binding region" description="Homeobox" evidence="8">
    <location>
        <begin position="183"/>
        <end position="229"/>
    </location>
</feature>
<name>A0A4W5KQ91_9TELE</name>
<keyword evidence="5 8" id="KW-0371">Homeobox</keyword>
<sequence length="281" mass="30498">TSAFNCISPLLTVIRTGQLSRSLVCCFPLYMGPGCHPLSSASGLIVCSANKLVDKHVTLINERLEFKDPLKHQSVMLRMSGDGRSCSLRSFHSDHGLTTFQSCAVNVGHEQANLPPFNGCSNPLSPLHAAHLDACCSPLSESASNSQTFDRMKVKRNPPKTGESKWATIYGGEMDSTLQGEITALEKDSIFNKYLTRAQCVEIATAFQLNKTQVKIWFQNRRMKQKKREKDGLLANKAPASDLGDSCLVKADDAESEKSLSATYTSSPASSTVSSGGFCPN</sequence>
<dbReference type="AlphaFoldDB" id="A0A4W5KQ91"/>
<dbReference type="Ensembl" id="ENSHHUT00000012955.1">
    <property type="protein sequence ID" value="ENSHHUP00000012560.1"/>
    <property type="gene ID" value="ENSHHUG00000007677.1"/>
</dbReference>
<feature type="compositionally biased region" description="Low complexity" evidence="10">
    <location>
        <begin position="259"/>
        <end position="275"/>
    </location>
</feature>
<evidence type="ECO:0000256" key="6">
    <source>
        <dbReference type="ARBA" id="ARBA00023163"/>
    </source>
</evidence>
<keyword evidence="6" id="KW-0804">Transcription</keyword>
<dbReference type="SMART" id="SM00389">
    <property type="entry name" value="HOX"/>
    <property type="match status" value="1"/>
</dbReference>
<proteinExistence type="predicted"/>
<evidence type="ECO:0000256" key="7">
    <source>
        <dbReference type="ARBA" id="ARBA00023242"/>
    </source>
</evidence>
<evidence type="ECO:0000259" key="11">
    <source>
        <dbReference type="PROSITE" id="PS50071"/>
    </source>
</evidence>
<keyword evidence="13" id="KW-1185">Reference proteome</keyword>
<evidence type="ECO:0000256" key="10">
    <source>
        <dbReference type="SAM" id="MobiDB-lite"/>
    </source>
</evidence>
<evidence type="ECO:0000256" key="8">
    <source>
        <dbReference type="PROSITE-ProRule" id="PRU00108"/>
    </source>
</evidence>
<evidence type="ECO:0000256" key="9">
    <source>
        <dbReference type="RuleBase" id="RU000682"/>
    </source>
</evidence>
<dbReference type="Proteomes" id="UP000314982">
    <property type="component" value="Unassembled WGS sequence"/>
</dbReference>
<protein>
    <submittedName>
        <fullName evidence="12">Homeobox A1</fullName>
    </submittedName>
</protein>
<dbReference type="GeneTree" id="ENSGT00940000157315"/>
<evidence type="ECO:0000256" key="5">
    <source>
        <dbReference type="ARBA" id="ARBA00023155"/>
    </source>
</evidence>
<dbReference type="PRINTS" id="PR00024">
    <property type="entry name" value="HOMEOBOX"/>
</dbReference>
<evidence type="ECO:0000256" key="3">
    <source>
        <dbReference type="ARBA" id="ARBA00023015"/>
    </source>
</evidence>
<dbReference type="InterPro" id="IPR009057">
    <property type="entry name" value="Homeodomain-like_sf"/>
</dbReference>
<evidence type="ECO:0000256" key="4">
    <source>
        <dbReference type="ARBA" id="ARBA00023125"/>
    </source>
</evidence>
<dbReference type="PANTHER" id="PTHR45946:SF3">
    <property type="entry name" value="HOMEOBOX PROTEIN HOX-A1"/>
    <property type="match status" value="1"/>
</dbReference>
<feature type="region of interest" description="Disordered" evidence="10">
    <location>
        <begin position="258"/>
        <end position="281"/>
    </location>
</feature>
<dbReference type="GO" id="GO:0005634">
    <property type="term" value="C:nucleus"/>
    <property type="evidence" value="ECO:0007669"/>
    <property type="project" value="UniProtKB-SubCell"/>
</dbReference>
<comment type="subcellular location">
    <subcellularLocation>
        <location evidence="1 8 9">Nucleus</location>
    </subcellularLocation>
</comment>
<keyword evidence="4 8" id="KW-0238">DNA-binding</keyword>
<accession>A0A4W5KQ91</accession>
<dbReference type="STRING" id="62062.ENSHHUP00000012560"/>